<reference evidence="8 9" key="1">
    <citation type="journal article" date="2023" name="Plants (Basel)">
        <title>Bridging the Gap: Combining Genomics and Transcriptomics Approaches to Understand Stylosanthes scabra, an Orphan Legume from the Brazilian Caatinga.</title>
        <authorList>
            <person name="Ferreira-Neto J.R.C."/>
            <person name="da Silva M.D."/>
            <person name="Binneck E."/>
            <person name="de Melo N.F."/>
            <person name="da Silva R.H."/>
            <person name="de Melo A.L.T.M."/>
            <person name="Pandolfi V."/>
            <person name="Bustamante F.O."/>
            <person name="Brasileiro-Vidal A.C."/>
            <person name="Benko-Iseppon A.M."/>
        </authorList>
    </citation>
    <scope>NUCLEOTIDE SEQUENCE [LARGE SCALE GENOMIC DNA]</scope>
    <source>
        <tissue evidence="8">Leaves</tissue>
    </source>
</reference>
<dbReference type="PANTHER" id="PTHR46267:SF3">
    <property type="entry name" value="TELOMERE REPEAT-BINDING FACTOR 4-RELATED"/>
    <property type="match status" value="1"/>
</dbReference>
<evidence type="ECO:0000256" key="6">
    <source>
        <dbReference type="SAM" id="MobiDB-lite"/>
    </source>
</evidence>
<keyword evidence="5" id="KW-0539">Nucleus</keyword>
<evidence type="ECO:0000313" key="9">
    <source>
        <dbReference type="Proteomes" id="UP001341840"/>
    </source>
</evidence>
<evidence type="ECO:0000256" key="4">
    <source>
        <dbReference type="ARBA" id="ARBA00023125"/>
    </source>
</evidence>
<dbReference type="InterPro" id="IPR005818">
    <property type="entry name" value="Histone_H1/H5_H15"/>
</dbReference>
<comment type="subcellular location">
    <subcellularLocation>
        <location evidence="2">Chromosome</location>
    </subcellularLocation>
    <subcellularLocation>
        <location evidence="1">Nucleus</location>
    </subcellularLocation>
</comment>
<keyword evidence="9" id="KW-1185">Reference proteome</keyword>
<dbReference type="InterPro" id="IPR044597">
    <property type="entry name" value="SMH1-6"/>
</dbReference>
<feature type="compositionally biased region" description="Polar residues" evidence="6">
    <location>
        <begin position="139"/>
        <end position="149"/>
    </location>
</feature>
<keyword evidence="4" id="KW-0238">DNA-binding</keyword>
<dbReference type="PANTHER" id="PTHR46267">
    <property type="entry name" value="SINGLE MYB HISTONE 4"/>
    <property type="match status" value="1"/>
</dbReference>
<dbReference type="PROSITE" id="PS51504">
    <property type="entry name" value="H15"/>
    <property type="match status" value="1"/>
</dbReference>
<dbReference type="InterPro" id="IPR036388">
    <property type="entry name" value="WH-like_DNA-bd_sf"/>
</dbReference>
<dbReference type="Pfam" id="PF00538">
    <property type="entry name" value="Linker_histone"/>
    <property type="match status" value="1"/>
</dbReference>
<name>A0ABU6TN19_9FABA</name>
<accession>A0ABU6TN19</accession>
<evidence type="ECO:0000256" key="5">
    <source>
        <dbReference type="ARBA" id="ARBA00023242"/>
    </source>
</evidence>
<dbReference type="EMBL" id="JASCZI010091401">
    <property type="protein sequence ID" value="MED6150195.1"/>
    <property type="molecule type" value="Genomic_DNA"/>
</dbReference>
<proteinExistence type="predicted"/>
<evidence type="ECO:0000313" key="8">
    <source>
        <dbReference type="EMBL" id="MED6150195.1"/>
    </source>
</evidence>
<gene>
    <name evidence="8" type="ORF">PIB30_070044</name>
</gene>
<feature type="domain" description="H15" evidence="7">
    <location>
        <begin position="166"/>
        <end position="241"/>
    </location>
</feature>
<evidence type="ECO:0000256" key="1">
    <source>
        <dbReference type="ARBA" id="ARBA00004123"/>
    </source>
</evidence>
<dbReference type="Proteomes" id="UP001341840">
    <property type="component" value="Unassembled WGS sequence"/>
</dbReference>
<keyword evidence="3" id="KW-0158">Chromosome</keyword>
<dbReference type="Gene3D" id="1.10.10.10">
    <property type="entry name" value="Winged helix-like DNA-binding domain superfamily/Winged helix DNA-binding domain"/>
    <property type="match status" value="1"/>
</dbReference>
<evidence type="ECO:0000259" key="7">
    <source>
        <dbReference type="PROSITE" id="PS51504"/>
    </source>
</evidence>
<feature type="region of interest" description="Disordered" evidence="6">
    <location>
        <begin position="139"/>
        <end position="159"/>
    </location>
</feature>
<dbReference type="SUPFAM" id="SSF46785">
    <property type="entry name" value="Winged helix' DNA-binding domain"/>
    <property type="match status" value="1"/>
</dbReference>
<evidence type="ECO:0000256" key="2">
    <source>
        <dbReference type="ARBA" id="ARBA00004286"/>
    </source>
</evidence>
<evidence type="ECO:0000256" key="3">
    <source>
        <dbReference type="ARBA" id="ARBA00022454"/>
    </source>
</evidence>
<dbReference type="InterPro" id="IPR036390">
    <property type="entry name" value="WH_DNA-bd_sf"/>
</dbReference>
<sequence length="241" mass="26020">MPINHHNLRHTATHKPPSTILSCLCPPSLCDPSPPPLPPLATFLFRRIRLRVLAVTNSCPAFAPQQPSAVPPTSLRHASSSLTQILLIRDNLRNFSVSNGTQGSKEKSRVPRIKAAPAGIATPVAACNVVVAAGEDATPATNVTHQPDPSSVAVGDSSQYEEYAKNPPRYNAMVLEAMSALKDAYGSDLNAIVSFIEALHINAENGDVIDIFMHSSLRKVASEFLVYYSQEIVHPSTFTYI</sequence>
<organism evidence="8 9">
    <name type="scientific">Stylosanthes scabra</name>
    <dbReference type="NCBI Taxonomy" id="79078"/>
    <lineage>
        <taxon>Eukaryota</taxon>
        <taxon>Viridiplantae</taxon>
        <taxon>Streptophyta</taxon>
        <taxon>Embryophyta</taxon>
        <taxon>Tracheophyta</taxon>
        <taxon>Spermatophyta</taxon>
        <taxon>Magnoliopsida</taxon>
        <taxon>eudicotyledons</taxon>
        <taxon>Gunneridae</taxon>
        <taxon>Pentapetalae</taxon>
        <taxon>rosids</taxon>
        <taxon>fabids</taxon>
        <taxon>Fabales</taxon>
        <taxon>Fabaceae</taxon>
        <taxon>Papilionoideae</taxon>
        <taxon>50 kb inversion clade</taxon>
        <taxon>dalbergioids sensu lato</taxon>
        <taxon>Dalbergieae</taxon>
        <taxon>Pterocarpus clade</taxon>
        <taxon>Stylosanthes</taxon>
    </lineage>
</organism>
<protein>
    <recommendedName>
        <fullName evidence="7">H15 domain-containing protein</fullName>
    </recommendedName>
</protein>
<comment type="caution">
    <text evidence="8">The sequence shown here is derived from an EMBL/GenBank/DDBJ whole genome shotgun (WGS) entry which is preliminary data.</text>
</comment>